<gene>
    <name evidence="2" type="ORF">GSLYS_00011291001</name>
</gene>
<name>A0AAV2HTE2_LYMST</name>
<evidence type="ECO:0008006" key="4">
    <source>
        <dbReference type="Google" id="ProtNLM"/>
    </source>
</evidence>
<dbReference type="PANTHER" id="PTHR46677">
    <property type="entry name" value="SMC5-SMC6 COMPLEX LOCALIZATION FACTOR PROTEIN 1"/>
    <property type="match status" value="1"/>
</dbReference>
<dbReference type="GO" id="GO:0035861">
    <property type="term" value="C:site of double-strand break"/>
    <property type="evidence" value="ECO:0007669"/>
    <property type="project" value="TreeGrafter"/>
</dbReference>
<accession>A0AAV2HTE2</accession>
<dbReference type="InterPro" id="IPR036770">
    <property type="entry name" value="Ankyrin_rpt-contain_sf"/>
</dbReference>
<dbReference type="GO" id="GO:0005634">
    <property type="term" value="C:nucleus"/>
    <property type="evidence" value="ECO:0007669"/>
    <property type="project" value="TreeGrafter"/>
</dbReference>
<dbReference type="AlphaFoldDB" id="A0AAV2HTE2"/>
<proteinExistence type="predicted"/>
<dbReference type="PANTHER" id="PTHR46677:SF1">
    <property type="entry name" value="SMC5-SMC6 COMPLEX LOCALIZATION FACTOR PROTEIN 1"/>
    <property type="match status" value="1"/>
</dbReference>
<dbReference type="GO" id="GO:1990166">
    <property type="term" value="P:protein localization to site of double-strand break"/>
    <property type="evidence" value="ECO:0007669"/>
    <property type="project" value="TreeGrafter"/>
</dbReference>
<evidence type="ECO:0000256" key="1">
    <source>
        <dbReference type="PROSITE-ProRule" id="PRU00023"/>
    </source>
</evidence>
<reference evidence="2 3" key="1">
    <citation type="submission" date="2024-04" db="EMBL/GenBank/DDBJ databases">
        <authorList>
            <consortium name="Genoscope - CEA"/>
            <person name="William W."/>
        </authorList>
    </citation>
    <scope>NUCLEOTIDE SEQUENCE [LARGE SCALE GENOMIC DNA]</scope>
</reference>
<feature type="repeat" description="ANK" evidence="1">
    <location>
        <begin position="1"/>
        <end position="33"/>
    </location>
</feature>
<keyword evidence="1" id="KW-0040">ANK repeat</keyword>
<dbReference type="SUPFAM" id="SSF48403">
    <property type="entry name" value="Ankyrin repeat"/>
    <property type="match status" value="1"/>
</dbReference>
<feature type="non-terminal residue" evidence="2">
    <location>
        <position position="116"/>
    </location>
</feature>
<dbReference type="InterPro" id="IPR002110">
    <property type="entry name" value="Ankyrin_rpt"/>
</dbReference>
<dbReference type="PROSITE" id="PS50297">
    <property type="entry name" value="ANK_REP_REGION"/>
    <property type="match status" value="2"/>
</dbReference>
<feature type="non-terminal residue" evidence="2">
    <location>
        <position position="1"/>
    </location>
</feature>
<protein>
    <recommendedName>
        <fullName evidence="4">Ankyrin</fullName>
    </recommendedName>
</protein>
<dbReference type="Proteomes" id="UP001497497">
    <property type="component" value="Unassembled WGS sequence"/>
</dbReference>
<dbReference type="SMART" id="SM00248">
    <property type="entry name" value="ANK"/>
    <property type="match status" value="3"/>
</dbReference>
<sequence length="116" mass="12446">GASKVHIACKRNNVEKLKQLLAVPGVDVNLKDNDGWTPLHEACNHGSYGCVMLLLDYVPGTATSNASEQGDPSACKVDLNAVGGEYNVTPLIDAVKNDHVEICRQLIQYGGEELLN</sequence>
<dbReference type="PROSITE" id="PS50088">
    <property type="entry name" value="ANK_REPEAT"/>
    <property type="match status" value="2"/>
</dbReference>
<dbReference type="GO" id="GO:0006974">
    <property type="term" value="P:DNA damage response"/>
    <property type="evidence" value="ECO:0007669"/>
    <property type="project" value="TreeGrafter"/>
</dbReference>
<evidence type="ECO:0000313" key="2">
    <source>
        <dbReference type="EMBL" id="CAL1537378.1"/>
    </source>
</evidence>
<dbReference type="Gene3D" id="1.25.40.20">
    <property type="entry name" value="Ankyrin repeat-containing domain"/>
    <property type="match status" value="1"/>
</dbReference>
<feature type="repeat" description="ANK" evidence="1">
    <location>
        <begin position="34"/>
        <end position="56"/>
    </location>
</feature>
<dbReference type="Pfam" id="PF12796">
    <property type="entry name" value="Ank_2"/>
    <property type="match status" value="1"/>
</dbReference>
<dbReference type="GO" id="GO:2000781">
    <property type="term" value="P:positive regulation of double-strand break repair"/>
    <property type="evidence" value="ECO:0007669"/>
    <property type="project" value="InterPro"/>
</dbReference>
<keyword evidence="3" id="KW-1185">Reference proteome</keyword>
<dbReference type="InterPro" id="IPR042479">
    <property type="entry name" value="Slf1"/>
</dbReference>
<organism evidence="2 3">
    <name type="scientific">Lymnaea stagnalis</name>
    <name type="common">Great pond snail</name>
    <name type="synonym">Helix stagnalis</name>
    <dbReference type="NCBI Taxonomy" id="6523"/>
    <lineage>
        <taxon>Eukaryota</taxon>
        <taxon>Metazoa</taxon>
        <taxon>Spiralia</taxon>
        <taxon>Lophotrochozoa</taxon>
        <taxon>Mollusca</taxon>
        <taxon>Gastropoda</taxon>
        <taxon>Heterobranchia</taxon>
        <taxon>Euthyneura</taxon>
        <taxon>Panpulmonata</taxon>
        <taxon>Hygrophila</taxon>
        <taxon>Lymnaeoidea</taxon>
        <taxon>Lymnaeidae</taxon>
        <taxon>Lymnaea</taxon>
    </lineage>
</organism>
<evidence type="ECO:0000313" key="3">
    <source>
        <dbReference type="Proteomes" id="UP001497497"/>
    </source>
</evidence>
<dbReference type="EMBL" id="CAXITT010000260">
    <property type="protein sequence ID" value="CAL1537378.1"/>
    <property type="molecule type" value="Genomic_DNA"/>
</dbReference>
<comment type="caution">
    <text evidence="2">The sequence shown here is derived from an EMBL/GenBank/DDBJ whole genome shotgun (WGS) entry which is preliminary data.</text>
</comment>